<dbReference type="Proteomes" id="UP000697710">
    <property type="component" value="Unassembled WGS sequence"/>
</dbReference>
<keyword evidence="1" id="KW-0472">Membrane</keyword>
<dbReference type="AlphaFoldDB" id="A0A956M0U9"/>
<dbReference type="EMBL" id="JAGQHR010000461">
    <property type="protein sequence ID" value="MCA9728733.1"/>
    <property type="molecule type" value="Genomic_DNA"/>
</dbReference>
<feature type="transmembrane region" description="Helical" evidence="1">
    <location>
        <begin position="29"/>
        <end position="46"/>
    </location>
</feature>
<name>A0A956M0U9_UNCEI</name>
<feature type="domain" description="FlgD/Vpr Ig-like" evidence="2">
    <location>
        <begin position="443"/>
        <end position="501"/>
    </location>
</feature>
<sequence length="514" mass="54489">MQYRDSRGATQVPEDIVERDRGATNPRRLCLLIFTVVFLGSIHASFARATVLLETSGAPVPVTDLAAAMDDLRAHPPGSAPFYTGTVTLPDPVYENGGNSDLDLTGLGFTLRVQSAGNDPTDCRLNLGGNAFGHAAGPTDIVLSGIELHDGVHLVTGLTYEMLLEDCILRNIQDVESSMVLERCHLDGVELAGGNIFASESTIENGGGSFGEATDAGFYLTDCVVRNITAPFLFHAYDFGFNTTSVILQRTVIQGCDVDALIRSEGANVRLEDVAIVGNDGIVLDYASNGLPTHLVVTHCTIADNRGTGPLIQAAEDEFGDLLDFRIERSIVAFNDATVPVDYSGVTPLVVQCSDVFGNSGGDYVGSLAGYEGIDGNISTDPLFCHFDAGDVYLSEGSPADADCGVMGAYPIGCEISGAPESVAQSMSPLQVWPSPASGAVWLSWDVPSPASVRVTIFDLSGRTVRHFGGVGEPAMRFLWDGRDDAGRLLPAGRYWIRATDGTRQSGAGVTRIR</sequence>
<evidence type="ECO:0000259" key="2">
    <source>
        <dbReference type="Pfam" id="PF13860"/>
    </source>
</evidence>
<evidence type="ECO:0000313" key="4">
    <source>
        <dbReference type="Proteomes" id="UP000697710"/>
    </source>
</evidence>
<organism evidence="3 4">
    <name type="scientific">Eiseniibacteriota bacterium</name>
    <dbReference type="NCBI Taxonomy" id="2212470"/>
    <lineage>
        <taxon>Bacteria</taxon>
        <taxon>Candidatus Eiseniibacteriota</taxon>
    </lineage>
</organism>
<reference evidence="3" key="1">
    <citation type="submission" date="2020-04" db="EMBL/GenBank/DDBJ databases">
        <authorList>
            <person name="Zhang T."/>
        </authorList>
    </citation>
    <scope>NUCLEOTIDE SEQUENCE</scope>
    <source>
        <strain evidence="3">HKST-UBA01</strain>
    </source>
</reference>
<keyword evidence="1" id="KW-1133">Transmembrane helix</keyword>
<dbReference type="InterPro" id="IPR011050">
    <property type="entry name" value="Pectin_lyase_fold/virulence"/>
</dbReference>
<accession>A0A956M0U9</accession>
<dbReference type="Gene3D" id="2.160.20.10">
    <property type="entry name" value="Single-stranded right-handed beta-helix, Pectin lyase-like"/>
    <property type="match status" value="1"/>
</dbReference>
<gene>
    <name evidence="3" type="ORF">KC729_13670</name>
</gene>
<proteinExistence type="predicted"/>
<reference evidence="3" key="2">
    <citation type="journal article" date="2021" name="Microbiome">
        <title>Successional dynamics and alternative stable states in a saline activated sludge microbial community over 9 years.</title>
        <authorList>
            <person name="Wang Y."/>
            <person name="Ye J."/>
            <person name="Ju F."/>
            <person name="Liu L."/>
            <person name="Boyd J.A."/>
            <person name="Deng Y."/>
            <person name="Parks D.H."/>
            <person name="Jiang X."/>
            <person name="Yin X."/>
            <person name="Woodcroft B.J."/>
            <person name="Tyson G.W."/>
            <person name="Hugenholtz P."/>
            <person name="Polz M.F."/>
            <person name="Zhang T."/>
        </authorList>
    </citation>
    <scope>NUCLEOTIDE SEQUENCE</scope>
    <source>
        <strain evidence="3">HKST-UBA01</strain>
    </source>
</reference>
<dbReference type="Gene3D" id="2.60.40.4070">
    <property type="match status" value="1"/>
</dbReference>
<evidence type="ECO:0000313" key="3">
    <source>
        <dbReference type="EMBL" id="MCA9728733.1"/>
    </source>
</evidence>
<evidence type="ECO:0000256" key="1">
    <source>
        <dbReference type="SAM" id="Phobius"/>
    </source>
</evidence>
<dbReference type="Pfam" id="PF13860">
    <property type="entry name" value="FlgD_ig"/>
    <property type="match status" value="1"/>
</dbReference>
<protein>
    <recommendedName>
        <fullName evidence="2">FlgD/Vpr Ig-like domain-containing protein</fullName>
    </recommendedName>
</protein>
<comment type="caution">
    <text evidence="3">The sequence shown here is derived from an EMBL/GenBank/DDBJ whole genome shotgun (WGS) entry which is preliminary data.</text>
</comment>
<dbReference type="SUPFAM" id="SSF51126">
    <property type="entry name" value="Pectin lyase-like"/>
    <property type="match status" value="1"/>
</dbReference>
<keyword evidence="1" id="KW-0812">Transmembrane</keyword>
<dbReference type="InterPro" id="IPR012334">
    <property type="entry name" value="Pectin_lyas_fold"/>
</dbReference>
<dbReference type="InterPro" id="IPR025965">
    <property type="entry name" value="FlgD/Vpr_Ig-like"/>
</dbReference>